<organism evidence="5 6">
    <name type="scientific">Elysia marginata</name>
    <dbReference type="NCBI Taxonomy" id="1093978"/>
    <lineage>
        <taxon>Eukaryota</taxon>
        <taxon>Metazoa</taxon>
        <taxon>Spiralia</taxon>
        <taxon>Lophotrochozoa</taxon>
        <taxon>Mollusca</taxon>
        <taxon>Gastropoda</taxon>
        <taxon>Heterobranchia</taxon>
        <taxon>Euthyneura</taxon>
        <taxon>Panpulmonata</taxon>
        <taxon>Sacoglossa</taxon>
        <taxon>Placobranchoidea</taxon>
        <taxon>Plakobranchidae</taxon>
        <taxon>Elysia</taxon>
    </lineage>
</organism>
<evidence type="ECO:0000256" key="1">
    <source>
        <dbReference type="SAM" id="Coils"/>
    </source>
</evidence>
<evidence type="ECO:0000313" key="6">
    <source>
        <dbReference type="Proteomes" id="UP000762676"/>
    </source>
</evidence>
<dbReference type="GO" id="GO:0005581">
    <property type="term" value="C:collagen trimer"/>
    <property type="evidence" value="ECO:0007669"/>
    <property type="project" value="UniProtKB-KW"/>
</dbReference>
<evidence type="ECO:0000313" key="5">
    <source>
        <dbReference type="EMBL" id="GFS14306.1"/>
    </source>
</evidence>
<keyword evidence="6" id="KW-1185">Reference proteome</keyword>
<evidence type="ECO:0000259" key="4">
    <source>
        <dbReference type="PROSITE" id="PS50234"/>
    </source>
</evidence>
<keyword evidence="1" id="KW-0175">Coiled coil</keyword>
<reference evidence="5 6" key="1">
    <citation type="journal article" date="2021" name="Elife">
        <title>Chloroplast acquisition without the gene transfer in kleptoplastic sea slugs, Plakobranchus ocellatus.</title>
        <authorList>
            <person name="Maeda T."/>
            <person name="Takahashi S."/>
            <person name="Yoshida T."/>
            <person name="Shimamura S."/>
            <person name="Takaki Y."/>
            <person name="Nagai Y."/>
            <person name="Toyoda A."/>
            <person name="Suzuki Y."/>
            <person name="Arimoto A."/>
            <person name="Ishii H."/>
            <person name="Satoh N."/>
            <person name="Nishiyama T."/>
            <person name="Hasebe M."/>
            <person name="Maruyama T."/>
            <person name="Minagawa J."/>
            <person name="Obokata J."/>
            <person name="Shigenobu S."/>
        </authorList>
    </citation>
    <scope>NUCLEOTIDE SEQUENCE [LARGE SCALE GENOMIC DNA]</scope>
</reference>
<dbReference type="CDD" id="cd01450">
    <property type="entry name" value="vWFA_subfamily_ECM"/>
    <property type="match status" value="1"/>
</dbReference>
<dbReference type="Proteomes" id="UP000762676">
    <property type="component" value="Unassembled WGS sequence"/>
</dbReference>
<dbReference type="Gene3D" id="3.40.50.410">
    <property type="entry name" value="von Willebrand factor, type A domain"/>
    <property type="match status" value="1"/>
</dbReference>
<feature type="coiled-coil region" evidence="1">
    <location>
        <begin position="140"/>
        <end position="174"/>
    </location>
</feature>
<feature type="region of interest" description="Disordered" evidence="2">
    <location>
        <begin position="298"/>
        <end position="320"/>
    </location>
</feature>
<dbReference type="InterPro" id="IPR002035">
    <property type="entry name" value="VWF_A"/>
</dbReference>
<dbReference type="AlphaFoldDB" id="A0AAV4IZ82"/>
<dbReference type="InterPro" id="IPR050525">
    <property type="entry name" value="ECM_Assembly_Org"/>
</dbReference>
<keyword evidence="5" id="KW-0176">Collagen</keyword>
<feature type="compositionally biased region" description="Acidic residues" evidence="2">
    <location>
        <begin position="301"/>
        <end position="320"/>
    </location>
</feature>
<sequence length="349" mass="40092">MGANTDTHKALETALRNSFRSEKGGRYGAVKIVMVITDGRSNMPTETENMANEVRKMGAMIISIGIGNDVDPDELRKISANSSNVFRAENFDVLDTIAETVERRTCDITIDLGGGVNGTRTGGGSGQFDMRDYMRWCMEQELMRKERESARKMLEALENSQKEEKERVQKREHDRAEHMHMEEIKEHFHEVVEMQNHMDKLSYHLMEMKHSFYFMVTSEMIKLCSLGERREEVRMLLMHGDSHWEPGNEENCDMEDMERVDENVTPLEVAQQLAGKSEMVKLEAFFGGLKVCGDVSMSSDINDDVDDDDDDDEEEEEEEDGDVMMMVMMMMMMIMMIMIMVVVMMTTTT</sequence>
<comment type="caution">
    <text evidence="5">The sequence shown here is derived from an EMBL/GenBank/DDBJ whole genome shotgun (WGS) entry which is preliminary data.</text>
</comment>
<dbReference type="PROSITE" id="PS50234">
    <property type="entry name" value="VWFA"/>
    <property type="match status" value="1"/>
</dbReference>
<keyword evidence="3" id="KW-1133">Transmembrane helix</keyword>
<evidence type="ECO:0000256" key="3">
    <source>
        <dbReference type="SAM" id="Phobius"/>
    </source>
</evidence>
<accession>A0AAV4IZ82</accession>
<feature type="transmembrane region" description="Helical" evidence="3">
    <location>
        <begin position="323"/>
        <end position="345"/>
    </location>
</feature>
<feature type="domain" description="VWFA" evidence="4">
    <location>
        <begin position="1"/>
        <end position="101"/>
    </location>
</feature>
<dbReference type="PANTHER" id="PTHR24020:SF20">
    <property type="entry name" value="PH DOMAIN-CONTAINING PROTEIN"/>
    <property type="match status" value="1"/>
</dbReference>
<gene>
    <name evidence="5" type="ORF">ElyMa_003159600</name>
</gene>
<keyword evidence="3" id="KW-0812">Transmembrane</keyword>
<proteinExistence type="predicted"/>
<evidence type="ECO:0000256" key="2">
    <source>
        <dbReference type="SAM" id="MobiDB-lite"/>
    </source>
</evidence>
<dbReference type="PANTHER" id="PTHR24020">
    <property type="entry name" value="COLLAGEN ALPHA"/>
    <property type="match status" value="1"/>
</dbReference>
<dbReference type="InterPro" id="IPR036465">
    <property type="entry name" value="vWFA_dom_sf"/>
</dbReference>
<dbReference type="EMBL" id="BMAT01006518">
    <property type="protein sequence ID" value="GFS14306.1"/>
    <property type="molecule type" value="Genomic_DNA"/>
</dbReference>
<dbReference type="SUPFAM" id="SSF53300">
    <property type="entry name" value="vWA-like"/>
    <property type="match status" value="1"/>
</dbReference>
<keyword evidence="3" id="KW-0472">Membrane</keyword>
<protein>
    <submittedName>
        <fullName evidence="5">Collagen alpha-1(XII) chain</fullName>
    </submittedName>
</protein>
<name>A0AAV4IZ82_9GAST</name>
<dbReference type="Pfam" id="PF00092">
    <property type="entry name" value="VWA"/>
    <property type="match status" value="1"/>
</dbReference>